<keyword evidence="1 3" id="KW-0853">WD repeat</keyword>
<keyword evidence="2" id="KW-0677">Repeat</keyword>
<organism evidence="6 7">
    <name type="scientific">Blattamonas nauphoetae</name>
    <dbReference type="NCBI Taxonomy" id="2049346"/>
    <lineage>
        <taxon>Eukaryota</taxon>
        <taxon>Metamonada</taxon>
        <taxon>Preaxostyla</taxon>
        <taxon>Oxymonadida</taxon>
        <taxon>Blattamonas</taxon>
    </lineage>
</organism>
<dbReference type="PANTHER" id="PTHR22805:SF2">
    <property type="entry name" value="WD REPEAT-CONTAINING PROTEIN 41"/>
    <property type="match status" value="1"/>
</dbReference>
<dbReference type="InterPro" id="IPR040102">
    <property type="entry name" value="WDR41"/>
</dbReference>
<feature type="repeat" description="WD" evidence="3">
    <location>
        <begin position="330"/>
        <end position="363"/>
    </location>
</feature>
<dbReference type="InterPro" id="IPR032191">
    <property type="entry name" value="CNOT1_CAF1_bind"/>
</dbReference>
<dbReference type="InterPro" id="IPR001680">
    <property type="entry name" value="WD40_rpt"/>
</dbReference>
<comment type="caution">
    <text evidence="6">The sequence shown here is derived from an EMBL/GenBank/DDBJ whole genome shotgun (WGS) entry which is preliminary data.</text>
</comment>
<evidence type="ECO:0000259" key="5">
    <source>
        <dbReference type="Pfam" id="PF16415"/>
    </source>
</evidence>
<feature type="region of interest" description="Disordered" evidence="4">
    <location>
        <begin position="663"/>
        <end position="684"/>
    </location>
</feature>
<feature type="repeat" description="WD" evidence="3">
    <location>
        <begin position="67"/>
        <end position="107"/>
    </location>
</feature>
<protein>
    <submittedName>
        <fullName evidence="6">CCR4-NOT transcription complex subunit 1 CAF1-binding domain containing protein</fullName>
    </submittedName>
</protein>
<dbReference type="PANTHER" id="PTHR22805">
    <property type="entry name" value="WDR41-RELATED"/>
    <property type="match status" value="1"/>
</dbReference>
<dbReference type="Pfam" id="PF00400">
    <property type="entry name" value="WD40"/>
    <property type="match status" value="2"/>
</dbReference>
<feature type="compositionally biased region" description="Polar residues" evidence="4">
    <location>
        <begin position="2776"/>
        <end position="2787"/>
    </location>
</feature>
<evidence type="ECO:0000256" key="1">
    <source>
        <dbReference type="ARBA" id="ARBA00022574"/>
    </source>
</evidence>
<feature type="region of interest" description="Disordered" evidence="4">
    <location>
        <begin position="448"/>
        <end position="484"/>
    </location>
</feature>
<dbReference type="SMART" id="SM00320">
    <property type="entry name" value="WD40"/>
    <property type="match status" value="5"/>
</dbReference>
<dbReference type="Gene3D" id="2.130.10.10">
    <property type="entry name" value="YVTN repeat-like/Quinoprotein amine dehydrogenase"/>
    <property type="match status" value="2"/>
</dbReference>
<dbReference type="Gene3D" id="1.25.40.180">
    <property type="match status" value="1"/>
</dbReference>
<reference evidence="6 7" key="1">
    <citation type="journal article" date="2022" name="bioRxiv">
        <title>Genomics of Preaxostyla Flagellates Illuminates Evolutionary Transitions and the Path Towards Mitochondrial Loss.</title>
        <authorList>
            <person name="Novak L.V.F."/>
            <person name="Treitli S.C."/>
            <person name="Pyrih J."/>
            <person name="Halakuc P."/>
            <person name="Pipaliya S.V."/>
            <person name="Vacek V."/>
            <person name="Brzon O."/>
            <person name="Soukal P."/>
            <person name="Eme L."/>
            <person name="Dacks J.B."/>
            <person name="Karnkowska A."/>
            <person name="Elias M."/>
            <person name="Hampl V."/>
        </authorList>
    </citation>
    <scope>NUCLEOTIDE SEQUENCE [LARGE SCALE GENOMIC DNA]</scope>
    <source>
        <strain evidence="6">NAU3</strain>
        <tissue evidence="6">Gut</tissue>
    </source>
</reference>
<feature type="domain" description="CCR4-NOT transcription complex subunit 1 CAF1-binding" evidence="5">
    <location>
        <begin position="1752"/>
        <end position="1928"/>
    </location>
</feature>
<feature type="region of interest" description="Disordered" evidence="4">
    <location>
        <begin position="3229"/>
        <end position="3257"/>
    </location>
</feature>
<name>A0ABQ9YF81_9EUKA</name>
<dbReference type="SUPFAM" id="SSF50978">
    <property type="entry name" value="WD40 repeat-like"/>
    <property type="match status" value="1"/>
</dbReference>
<dbReference type="InterPro" id="IPR015943">
    <property type="entry name" value="WD40/YVTN_repeat-like_dom_sf"/>
</dbReference>
<evidence type="ECO:0000256" key="4">
    <source>
        <dbReference type="SAM" id="MobiDB-lite"/>
    </source>
</evidence>
<dbReference type="PROSITE" id="PS00678">
    <property type="entry name" value="WD_REPEATS_1"/>
    <property type="match status" value="1"/>
</dbReference>
<feature type="compositionally biased region" description="Basic and acidic residues" evidence="4">
    <location>
        <begin position="663"/>
        <end position="674"/>
    </location>
</feature>
<dbReference type="InterPro" id="IPR019775">
    <property type="entry name" value="WD40_repeat_CS"/>
</dbReference>
<dbReference type="PROSITE" id="PS50082">
    <property type="entry name" value="WD_REPEATS_2"/>
    <property type="match status" value="2"/>
</dbReference>
<gene>
    <name evidence="6" type="ORF">BLNAU_2676</name>
</gene>
<dbReference type="InterPro" id="IPR036322">
    <property type="entry name" value="WD40_repeat_dom_sf"/>
</dbReference>
<dbReference type="EMBL" id="JARBJD010000011">
    <property type="protein sequence ID" value="KAK2962433.1"/>
    <property type="molecule type" value="Genomic_DNA"/>
</dbReference>
<dbReference type="Pfam" id="PF16415">
    <property type="entry name" value="CNOT1_CAF1_bind"/>
    <property type="match status" value="1"/>
</dbReference>
<accession>A0ABQ9YF81</accession>
<dbReference type="PROSITE" id="PS50294">
    <property type="entry name" value="WD_REPEATS_REGION"/>
    <property type="match status" value="1"/>
</dbReference>
<evidence type="ECO:0000313" key="7">
    <source>
        <dbReference type="Proteomes" id="UP001281761"/>
    </source>
</evidence>
<evidence type="ECO:0000313" key="6">
    <source>
        <dbReference type="EMBL" id="KAK2962433.1"/>
    </source>
</evidence>
<evidence type="ECO:0000256" key="2">
    <source>
        <dbReference type="ARBA" id="ARBA00022737"/>
    </source>
</evidence>
<feature type="compositionally biased region" description="Polar residues" evidence="4">
    <location>
        <begin position="453"/>
        <end position="464"/>
    </location>
</feature>
<feature type="region of interest" description="Disordered" evidence="4">
    <location>
        <begin position="2776"/>
        <end position="2796"/>
    </location>
</feature>
<keyword evidence="7" id="KW-1185">Reference proteome</keyword>
<evidence type="ECO:0000256" key="3">
    <source>
        <dbReference type="PROSITE-ProRule" id="PRU00221"/>
    </source>
</evidence>
<proteinExistence type="predicted"/>
<feature type="region of interest" description="Disordered" evidence="4">
    <location>
        <begin position="259"/>
        <end position="286"/>
    </location>
</feature>
<sequence>MGITGSSLDETNLSSSVMPFTQAQFITEHRGSVRCLDYIDGDRFLSAGDDQLIMVHSFTSGQTLAALKGHKGTINVLYLLTDELFASGSDDTTVKIWKTSDYSYVTTIADHDSPVFDILCLYDRADHFVSVSETKLVVWDLKGTVKLSIPLEGSGRIVAALAIPKDQIVVAQENSSHLTVIALTLSDGTSQQPASFVWKTKKTTSAHGFTRFEMISPSLFAALSLDGSVFVYTNTTIDAKTTLHSSTFIQRAAIVQAAKKSPQKPTPTAPKMPLSPHDAPKPPDSIDNHDLVKRTPSCIHPINEFCCVSSIDNHFFLYKPAIDEIPIISPKHATAAISALTVMFKGDYVASGSQDGSVHIWEIPVNLLGSTGRREEEKAKSKKKNMNSDEIRLIYQSSLHTAPVRTMLPFQTGFVTGSDDGNIILWKIDPTLLIDYDRWDQLDELSRRAESNARATNETGTTFSGDGYSRAHAPEDDESESFETSAHLISGVTQENCEAIHDEIQTLLPFIGSQTESHIAYASILSSYLNSSPTVSPQTVPLCFRLLSYHLHVILASPSFVTTICSVFSAKFFESSMTHPTSLNDLFQNFSLDVDDRILIACALHYSSSESMMRSCDIFLTTLLKEDPSIINRLRHRTRHIFLYTLRNDENIHCERDLHWERTKDPEESGRDSSARTGIHNPSKERLDPSFLKFVSFYPKPLRTICLSIASPENRFTSIKTASAELKNSSNQHPHISTRPSLLMSKWLTTHSGTHYVYKPERKEKDPLLLVTRERLEKGKLLLDVSQTMFTTADKACSSLSLIVGSSQSSHSEHTAQTLGKLLGTIATDIQQRVLALSAPLPSSKLENRGMGFITSLTPPVRKIIKAWNIPLFAQAVFTLYPAIQPDRIIRALDYSGFECTHPTAFFAIQLFFQSLQKVSQAPRSNSSSPFTPSFPYHVLFTVRFSRQKTSKGRFDLWTNRTAQLSLIKAALQCNEDVFSFEEMMLFPDGHSSEFVPHFTTLNSLAELRSLHSFYSQPHIKRSDTYLKVNDTSKSSITSTQHIIDSLPPLLASIFPKSEDQPFNYSTISCKDYTRVLSAFRIIDVTLTILALATPARMSRKKKRTTSHSPSPNLVAQILSLLSLPSFIIPDLFILILSSFFTSSLALSLNPIILTTLAALPLSSCFANESLHVLISTSLTQSCFVTRSSPFSLSSQPGTPTLKTPMMMPQGFSSSSPYCLPSSIAPSLLLLSSAILLAFDSSWGSLITDSSIKTGSIEQILSLNSFSQAASYFTPLSSSYSAPNTNPSAYPWQLTQSNRPRSLLHMHSSTLDGISFILPFSFVLDLLRAARRQKVLQIDNWLDSLIHYLPTSTSLRMFHPQSKEGLLFALTHFLCERQWNMPSGSSFALSFFTLFTSFSHSTPELPPSPSSFLNRIASFIANSGTRYTPAFFDSLIRFTEVVLNTGDDRWETPILSFSLLSIQHTFTPSSVTNPAFNPTFSQTYFRGSLPSSISRPPFALHPSLFSIISLNTSMLEFPTFAYNFLLQNHTDHTILALSEKPVCPPRLHSVKQPIPLSRDLVKRDKENKDKEKLINPIQFGFARTSNQLSASTAGFRLTTQTVLPHTTNHPSSGTSPFPRLVASSPPAEAHTLGITGEDKDRRKLSIPHSASPSFFQTGYETQHIRPTFESFSTFFLSVFHNLSHSIKTVVQAFTDRIHIPSQGFQDSLDAIFQAIGHPQGIEIPHIHLNKQYRQAIEVEYSMHQHESDWVITPFISRYLLIKFIHTNEKNLPQCFYFMKLIDQPPLRQPPLIPQFLKDILVAASSLILTPASIHLHNLDKFQAHPDDPKLVRILGRIIGMSTLAERKAIWIRYLDLKKIILLGYQFGRLSLHIPFVCAVLNTTKNSLIFTLYQPWLISLISLLGEMCLLPIKTSIQYAIQEMYSLLNVPDTKRSNPNDPICQILVKRQKISQDTIASTPMIVHPLTNMDLDQSAIQLLRNQSYSPVDKTSEDFVSFLIQSNFGYVPPKFPISRLDYKLKEMEKFRDLIEGKMNQLRDNLNKRAKQAVEIARNVAVRTQQRDFKFVPVQPSTPIHMNFEKSVMIDEIEQRLLQSGFVFQRTLAVLFVFIMTKMDLSSFIPRVLVDNQSTISDFLRSTSSPVQLGSLSTTSTPNEEEKSQFIERILPQMIQFYTNEAVNAAITYLKERMGAFFVDMLAERDFIRKASLNSKDFYPVYFLDPACISIHWIKLMGTDLIPDWTNEGTSTHLQRIHLNGQSCTTPVEKLLESTAISTSTLFNATVDPLTHAQLTSSAIAPVPPSLECIFNPNKAQTEARLSMRLCRQEVIDLHKSFHVQSMLKAIDFYRQMVKSTTRACTQVCTIFLDQQLIQRDFEQIQRYVREVSKGHETPPLPFIPHPDIKQILALDATQETTQEILMKSLWKPYEVFSNIIFDRCYLDTERLWMRIHRDAYYVQVWLTAAMTKCTTYNKGVTEKLSMEFTHLKKLPIPQMISYKLLNDFNLEAAEKHAESVNTIAEEAVHNLLEGPSPFLLVIPTGDSPLRPYIKEAHENENIVLIPSFIHSYPSFPHVDLPYNSQDSPKIFSSPPITPHLEHIPQSQNELFTTLHMSVLRSMHSVDPLATLNAVSSMCANEGLGIGTAKPDELSIRMSEKALLPKHEAPSGIRGEIKAIDDRPQSSLTHFQSLTGGQQRMWIYQKQFMHISGIISLITEHFLPAKQYLIRTSEQLKHLWTATFPIVESGGEKIFTCVADHAEYLINGFSFICILIHVVTQAETVNQNRTGTKQSNQPPHGRKTPQYDHSILRYSNAIKLVLDEILRDWEIMIQNEEFVKKLLSIPCKLESINLFDKLKIIFVEVKQERRELLNCYLIHDWIQEPSLGSFYSTSSGRSSRDSTDPRSTHSLTNLLMSELSRAVTERNQIPESERQYTMDQAIALCEEVCRNAHISVKPYSHFEGRKALTMFNAVFDVALSDTMRSLSDSTGIDDELTVQMISFQRSLASRALNVIRSPTPDASFEEIPLLQQSFKASASVSFSMFVLFMAEESSSVKRLETPSFFEVIQDAMQELVMRINQSGGKNTSVNLQVFQILFLLTHSLYEKVDPDDVDTSKQCWLQAMLSAYRSLLPSKFPNFLMCFLCLLSSPSIISTLANPLLGDEVQLYFDCLAVALECSCSMWETLSQHQREMIDLAHQTLFSLLSTFIPHILLPASQILLPFIKSERIVTTLTSLLTVPPNDAESPPSELTQHVSPRNPAPNHSLHP</sequence>
<dbReference type="Proteomes" id="UP001281761">
    <property type="component" value="Unassembled WGS sequence"/>
</dbReference>